<name>A0AAV5SIQ3_9BILA</name>
<reference evidence="1" key="1">
    <citation type="submission" date="2023-10" db="EMBL/GenBank/DDBJ databases">
        <title>Genome assembly of Pristionchus species.</title>
        <authorList>
            <person name="Yoshida K."/>
            <person name="Sommer R.J."/>
        </authorList>
    </citation>
    <scope>NUCLEOTIDE SEQUENCE</scope>
    <source>
        <strain evidence="1">RS0144</strain>
    </source>
</reference>
<evidence type="ECO:0000313" key="2">
    <source>
        <dbReference type="Proteomes" id="UP001432027"/>
    </source>
</evidence>
<accession>A0AAV5SIQ3</accession>
<dbReference type="Proteomes" id="UP001432027">
    <property type="component" value="Unassembled WGS sequence"/>
</dbReference>
<dbReference type="EMBL" id="BTSX01000001">
    <property type="protein sequence ID" value="GMS82013.1"/>
    <property type="molecule type" value="Genomic_DNA"/>
</dbReference>
<sequence>MGTIGRSTLEPKDDDYHNGLSLVEWGSGDDVFCWKRRGMEVHEAVTLDDVEVFRERSLRGLDGTRREAIPDQDGHVYGRMIYRCIDIVHDSLALLEAIHVEVFAPDRPDLRFIAAPAGRRAIEGRYNQVNDVNALPSPAFAVELEGTVYPVVWNDIRGAVGKCLFSSGKIERVERSELAYVVLDDNQTSGRSSCINEQLDVFEPKERDKHGTYHEEEDEEGHDDYRKFPVRALSIRNHHWQSPGLPLQNTIVRVTTVLTSSDHLYPVEPIRNATEYAKLVRGIPTSSQKPGRIVITARQLDEEEQARIHDRLDASSMVP</sequence>
<protein>
    <submittedName>
        <fullName evidence="1">Uncharacterized protein</fullName>
    </submittedName>
</protein>
<dbReference type="AlphaFoldDB" id="A0AAV5SIQ3"/>
<organism evidence="1 2">
    <name type="scientific">Pristionchus entomophagus</name>
    <dbReference type="NCBI Taxonomy" id="358040"/>
    <lineage>
        <taxon>Eukaryota</taxon>
        <taxon>Metazoa</taxon>
        <taxon>Ecdysozoa</taxon>
        <taxon>Nematoda</taxon>
        <taxon>Chromadorea</taxon>
        <taxon>Rhabditida</taxon>
        <taxon>Rhabditina</taxon>
        <taxon>Diplogasteromorpha</taxon>
        <taxon>Diplogasteroidea</taxon>
        <taxon>Neodiplogasteridae</taxon>
        <taxon>Pristionchus</taxon>
    </lineage>
</organism>
<proteinExistence type="predicted"/>
<gene>
    <name evidence="1" type="ORF">PENTCL1PPCAC_4188</name>
</gene>
<keyword evidence="2" id="KW-1185">Reference proteome</keyword>
<evidence type="ECO:0000313" key="1">
    <source>
        <dbReference type="EMBL" id="GMS82013.1"/>
    </source>
</evidence>
<comment type="caution">
    <text evidence="1">The sequence shown here is derived from an EMBL/GenBank/DDBJ whole genome shotgun (WGS) entry which is preliminary data.</text>
</comment>